<dbReference type="Gene3D" id="1.10.10.10">
    <property type="entry name" value="Winged helix-like DNA-binding domain superfamily/Winged helix DNA-binding domain"/>
    <property type="match status" value="1"/>
</dbReference>
<dbReference type="Pfam" id="PF04542">
    <property type="entry name" value="Sigma70_r2"/>
    <property type="match status" value="1"/>
</dbReference>
<dbReference type="InterPro" id="IPR014284">
    <property type="entry name" value="RNA_pol_sigma-70_dom"/>
</dbReference>
<evidence type="ECO:0000313" key="6">
    <source>
        <dbReference type="EMBL" id="KOH45007.1"/>
    </source>
</evidence>
<dbReference type="GO" id="GO:0006352">
    <property type="term" value="P:DNA-templated transcription initiation"/>
    <property type="evidence" value="ECO:0007669"/>
    <property type="project" value="InterPro"/>
</dbReference>
<dbReference type="PANTHER" id="PTHR43133">
    <property type="entry name" value="RNA POLYMERASE ECF-TYPE SIGMA FACTO"/>
    <property type="match status" value="1"/>
</dbReference>
<dbReference type="SUPFAM" id="SSF88946">
    <property type="entry name" value="Sigma2 domain of RNA polymerase sigma factors"/>
    <property type="match status" value="1"/>
</dbReference>
<dbReference type="EMBL" id="LGIA01000149">
    <property type="protein sequence ID" value="KOH45007.1"/>
    <property type="molecule type" value="Genomic_DNA"/>
</dbReference>
<dbReference type="PANTHER" id="PTHR43133:SF46">
    <property type="entry name" value="RNA POLYMERASE SIGMA-70 FACTOR ECF SUBFAMILY"/>
    <property type="match status" value="1"/>
</dbReference>
<comment type="similarity">
    <text evidence="1">Belongs to the sigma-70 factor family. ECF subfamily.</text>
</comment>
<dbReference type="InterPro" id="IPR014327">
    <property type="entry name" value="RNA_pol_sigma70_bacteroid"/>
</dbReference>
<dbReference type="SUPFAM" id="SSF88659">
    <property type="entry name" value="Sigma3 and sigma4 domains of RNA polymerase sigma factors"/>
    <property type="match status" value="1"/>
</dbReference>
<dbReference type="Pfam" id="PF08281">
    <property type="entry name" value="Sigma70_r4_2"/>
    <property type="match status" value="1"/>
</dbReference>
<proteinExistence type="inferred from homology"/>
<dbReference type="SMART" id="SM00421">
    <property type="entry name" value="HTH_LUXR"/>
    <property type="match status" value="1"/>
</dbReference>
<evidence type="ECO:0000256" key="1">
    <source>
        <dbReference type="ARBA" id="ARBA00010641"/>
    </source>
</evidence>
<dbReference type="AlphaFoldDB" id="A0A0L8V9W8"/>
<dbReference type="OrthoDB" id="9782991at2"/>
<dbReference type="InterPro" id="IPR000792">
    <property type="entry name" value="Tscrpt_reg_LuxR_C"/>
</dbReference>
<keyword evidence="3" id="KW-0731">Sigma factor</keyword>
<accession>A0A0L8V9W8</accession>
<dbReference type="CDD" id="cd06171">
    <property type="entry name" value="Sigma70_r4"/>
    <property type="match status" value="1"/>
</dbReference>
<comment type="caution">
    <text evidence="6">The sequence shown here is derived from an EMBL/GenBank/DDBJ whole genome shotgun (WGS) entry which is preliminary data.</text>
</comment>
<reference evidence="7" key="1">
    <citation type="submission" date="2015-07" db="EMBL/GenBank/DDBJ databases">
        <title>Genome sequencing of Sunxiuqinia dokdonensis strain SK.</title>
        <authorList>
            <person name="Ahn S."/>
            <person name="Kim B.-C."/>
        </authorList>
    </citation>
    <scope>NUCLEOTIDE SEQUENCE [LARGE SCALE GENOMIC DNA]</scope>
    <source>
        <strain evidence="7">SK</strain>
    </source>
</reference>
<gene>
    <name evidence="6" type="ORF">NC99_21320</name>
</gene>
<dbReference type="InterPro" id="IPR013324">
    <property type="entry name" value="RNA_pol_sigma_r3/r4-like"/>
</dbReference>
<evidence type="ECO:0000313" key="7">
    <source>
        <dbReference type="Proteomes" id="UP000036958"/>
    </source>
</evidence>
<dbReference type="STRING" id="1409788.NC99_21320"/>
<name>A0A0L8V9W8_9BACT</name>
<keyword evidence="2" id="KW-0805">Transcription regulation</keyword>
<dbReference type="NCBIfam" id="TIGR02937">
    <property type="entry name" value="sigma70-ECF"/>
    <property type="match status" value="1"/>
</dbReference>
<sequence length="209" mass="24458">MDLTKSSFLAKEKNFRVVFMTYFESLEVFAKAYVADEEVAKDITQEVFANLWAKKTSLPPQINLKSYLYQATRNNCLNYLKRLKIRSKYEKRARDNYQDLLLNHEALSQLNFDELSYQELVNSLSEAISELPPKCREVFELSRFDGMKNKEIADHLNISIKAVESHISKALKTLKSKLKPHYPASMIFFILSERPIANHKKNQLFQIRN</sequence>
<dbReference type="Gene3D" id="1.10.1740.10">
    <property type="match status" value="1"/>
</dbReference>
<dbReference type="InterPro" id="IPR013325">
    <property type="entry name" value="RNA_pol_sigma_r2"/>
</dbReference>
<dbReference type="GO" id="GO:0016987">
    <property type="term" value="F:sigma factor activity"/>
    <property type="evidence" value="ECO:0007669"/>
    <property type="project" value="UniProtKB-KW"/>
</dbReference>
<dbReference type="NCBIfam" id="TIGR02985">
    <property type="entry name" value="Sig70_bacteroi1"/>
    <property type="match status" value="1"/>
</dbReference>
<protein>
    <recommendedName>
        <fullName evidence="5">HTH luxR-type domain-containing protein</fullName>
    </recommendedName>
</protein>
<dbReference type="InterPro" id="IPR007627">
    <property type="entry name" value="RNA_pol_sigma70_r2"/>
</dbReference>
<dbReference type="RefSeq" id="WP_053183016.1">
    <property type="nucleotide sequence ID" value="NZ_LGIA01000149.1"/>
</dbReference>
<dbReference type="InterPro" id="IPR036388">
    <property type="entry name" value="WH-like_DNA-bd_sf"/>
</dbReference>
<keyword evidence="4" id="KW-0804">Transcription</keyword>
<evidence type="ECO:0000256" key="4">
    <source>
        <dbReference type="ARBA" id="ARBA00023163"/>
    </source>
</evidence>
<feature type="domain" description="HTH luxR-type" evidence="5">
    <location>
        <begin position="128"/>
        <end position="186"/>
    </location>
</feature>
<evidence type="ECO:0000256" key="3">
    <source>
        <dbReference type="ARBA" id="ARBA00023082"/>
    </source>
</evidence>
<evidence type="ECO:0000259" key="5">
    <source>
        <dbReference type="SMART" id="SM00421"/>
    </source>
</evidence>
<dbReference type="Proteomes" id="UP000036958">
    <property type="component" value="Unassembled WGS sequence"/>
</dbReference>
<dbReference type="GO" id="GO:0003677">
    <property type="term" value="F:DNA binding"/>
    <property type="evidence" value="ECO:0007669"/>
    <property type="project" value="InterPro"/>
</dbReference>
<organism evidence="6 7">
    <name type="scientific">Sunxiuqinia dokdonensis</name>
    <dbReference type="NCBI Taxonomy" id="1409788"/>
    <lineage>
        <taxon>Bacteria</taxon>
        <taxon>Pseudomonadati</taxon>
        <taxon>Bacteroidota</taxon>
        <taxon>Bacteroidia</taxon>
        <taxon>Marinilabiliales</taxon>
        <taxon>Prolixibacteraceae</taxon>
        <taxon>Sunxiuqinia</taxon>
    </lineage>
</organism>
<dbReference type="InterPro" id="IPR039425">
    <property type="entry name" value="RNA_pol_sigma-70-like"/>
</dbReference>
<dbReference type="InterPro" id="IPR013249">
    <property type="entry name" value="RNA_pol_sigma70_r4_t2"/>
</dbReference>
<evidence type="ECO:0000256" key="2">
    <source>
        <dbReference type="ARBA" id="ARBA00023015"/>
    </source>
</evidence>
<keyword evidence="7" id="KW-1185">Reference proteome</keyword>